<dbReference type="AlphaFoldDB" id="A0A835T643"/>
<dbReference type="EMBL" id="JAEHOD010000045">
    <property type="protein sequence ID" value="KAG2437702.1"/>
    <property type="molecule type" value="Genomic_DNA"/>
</dbReference>
<evidence type="ECO:0000313" key="1">
    <source>
        <dbReference type="EMBL" id="KAG2437702.1"/>
    </source>
</evidence>
<comment type="caution">
    <text evidence="1">The sequence shown here is derived from an EMBL/GenBank/DDBJ whole genome shotgun (WGS) entry which is preliminary data.</text>
</comment>
<evidence type="ECO:0000313" key="2">
    <source>
        <dbReference type="Proteomes" id="UP000613740"/>
    </source>
</evidence>
<dbReference type="OrthoDB" id="532890at2759"/>
<name>A0A835T643_9CHLO</name>
<accession>A0A835T643</accession>
<gene>
    <name evidence="1" type="ORF">HYH02_011080</name>
</gene>
<keyword evidence="2" id="KW-1185">Reference proteome</keyword>
<reference evidence="1" key="1">
    <citation type="journal article" date="2020" name="bioRxiv">
        <title>Comparative genomics of Chlamydomonas.</title>
        <authorList>
            <person name="Craig R.J."/>
            <person name="Hasan A.R."/>
            <person name="Ness R.W."/>
            <person name="Keightley P.D."/>
        </authorList>
    </citation>
    <scope>NUCLEOTIDE SEQUENCE</scope>
    <source>
        <strain evidence="1">CCAP 11/173</strain>
    </source>
</reference>
<organism evidence="1 2">
    <name type="scientific">Chlamydomonas schloesseri</name>
    <dbReference type="NCBI Taxonomy" id="2026947"/>
    <lineage>
        <taxon>Eukaryota</taxon>
        <taxon>Viridiplantae</taxon>
        <taxon>Chlorophyta</taxon>
        <taxon>core chlorophytes</taxon>
        <taxon>Chlorophyceae</taxon>
        <taxon>CS clade</taxon>
        <taxon>Chlamydomonadales</taxon>
        <taxon>Chlamydomonadaceae</taxon>
        <taxon>Chlamydomonas</taxon>
    </lineage>
</organism>
<protein>
    <submittedName>
        <fullName evidence="1">Uncharacterized protein</fullName>
    </submittedName>
</protein>
<sequence>MYPPLPPDVRLAPQRYATGGRERPLSSSLGPFGVGYCTYTDTDTLSILFTTAPTSPGLIANTEAVVPYVLVDYDEHERLVAVNLSLVTHHTPCHLYDTLHVLAGKQPLVVTWQYYDDHNSGGGGRARDSCWPPGALVVFLTPEVAGQQGVHGGGYEAAAAAAAAQTGAAAAAWGAGRARAMPAAPAGLRLQPTAEPRVSLAVGEDGLWRAVVVFNAAESLSYSRHQGR</sequence>
<dbReference type="Proteomes" id="UP000613740">
    <property type="component" value="Unassembled WGS sequence"/>
</dbReference>
<proteinExistence type="predicted"/>